<protein>
    <recommendedName>
        <fullName evidence="3">Phenylpyruvate tautomerase PptA (4-oxalocrotonate tautomerase family)</fullName>
    </recommendedName>
</protein>
<dbReference type="Proteomes" id="UP001216139">
    <property type="component" value="Chromosome"/>
</dbReference>
<dbReference type="InterPro" id="IPR014347">
    <property type="entry name" value="Tautomerase/MIF_sf"/>
</dbReference>
<evidence type="ECO:0000313" key="1">
    <source>
        <dbReference type="EMBL" id="WCT14813.1"/>
    </source>
</evidence>
<sequence>MPYLQLEVTKSYPTATKQELAKRMGEIYARIMSASVKRITVTIRELGEGSIWRCGEGEPHPAAILMCDIRAGRSIETRTELSKALIAVINELLELEVNLLNIEFTQHTGDEMYHQWMGSFSDDWSADEAK</sequence>
<dbReference type="RefSeq" id="WP_273633308.1">
    <property type="nucleotide sequence ID" value="NZ_CP117167.1"/>
</dbReference>
<dbReference type="Gene3D" id="3.30.429.10">
    <property type="entry name" value="Macrophage Migration Inhibitory Factor"/>
    <property type="match status" value="1"/>
</dbReference>
<organism evidence="1 2">
    <name type="scientific">Mucilaginibacter jinjuensis</name>
    <dbReference type="NCBI Taxonomy" id="1176721"/>
    <lineage>
        <taxon>Bacteria</taxon>
        <taxon>Pseudomonadati</taxon>
        <taxon>Bacteroidota</taxon>
        <taxon>Sphingobacteriia</taxon>
        <taxon>Sphingobacteriales</taxon>
        <taxon>Sphingobacteriaceae</taxon>
        <taxon>Mucilaginibacter</taxon>
    </lineage>
</organism>
<evidence type="ECO:0000313" key="2">
    <source>
        <dbReference type="Proteomes" id="UP001216139"/>
    </source>
</evidence>
<dbReference type="SUPFAM" id="SSF55331">
    <property type="entry name" value="Tautomerase/MIF"/>
    <property type="match status" value="1"/>
</dbReference>
<accession>A0ABY7TGG5</accession>
<dbReference type="EMBL" id="CP117167">
    <property type="protein sequence ID" value="WCT14813.1"/>
    <property type="molecule type" value="Genomic_DNA"/>
</dbReference>
<proteinExistence type="predicted"/>
<evidence type="ECO:0008006" key="3">
    <source>
        <dbReference type="Google" id="ProtNLM"/>
    </source>
</evidence>
<name>A0ABY7TGG5_9SPHI</name>
<reference evidence="1 2" key="1">
    <citation type="submission" date="2023-02" db="EMBL/GenBank/DDBJ databases">
        <title>Genome sequence of Mucilaginibacter jinjuensis strain KACC 16571.</title>
        <authorList>
            <person name="Kim S."/>
            <person name="Heo J."/>
            <person name="Kwon S.-W."/>
        </authorList>
    </citation>
    <scope>NUCLEOTIDE SEQUENCE [LARGE SCALE GENOMIC DNA]</scope>
    <source>
        <strain evidence="1 2">KACC 16571</strain>
    </source>
</reference>
<keyword evidence="2" id="KW-1185">Reference proteome</keyword>
<gene>
    <name evidence="1" type="ORF">PQO05_12780</name>
</gene>